<accession>A0A917NHK2</accession>
<dbReference type="Gene3D" id="1.20.5.1030">
    <property type="entry name" value="Preprotein translocase secy subunit"/>
    <property type="match status" value="1"/>
</dbReference>
<comment type="subunit">
    <text evidence="9">Component of the Sec protein translocase complex. Heterotrimer consisting of SecY, SecE and SecG subunits. The heterotrimers can form oligomers, although 1 heterotrimer is thought to be able to translocate proteins. Interacts with the ribosome. Interacts with SecDF, and other proteins may be involved. Interacts with SecA.</text>
</comment>
<keyword evidence="11" id="KW-1185">Reference proteome</keyword>
<keyword evidence="6 9" id="KW-1133">Transmembrane helix</keyword>
<evidence type="ECO:0000256" key="9">
    <source>
        <dbReference type="HAMAP-Rule" id="MF_00422"/>
    </source>
</evidence>
<dbReference type="Pfam" id="PF00584">
    <property type="entry name" value="SecE"/>
    <property type="match status" value="1"/>
</dbReference>
<name>A0A917NHK2_9BACL</name>
<dbReference type="AlphaFoldDB" id="A0A917NHK2"/>
<comment type="subcellular location">
    <subcellularLocation>
        <location evidence="9">Cell membrane</location>
        <topology evidence="9">Single-pass membrane protein</topology>
    </subcellularLocation>
    <subcellularLocation>
        <location evidence="1">Membrane</location>
    </subcellularLocation>
</comment>
<evidence type="ECO:0000313" key="11">
    <source>
        <dbReference type="Proteomes" id="UP000637695"/>
    </source>
</evidence>
<comment type="similarity">
    <text evidence="9">Belongs to the SecE/SEC61-gamma family.</text>
</comment>
<keyword evidence="7 9" id="KW-0811">Translocation</keyword>
<organism evidence="10 11">
    <name type="scientific">Alicyclobacillus cellulosilyticus</name>
    <dbReference type="NCBI Taxonomy" id="1003997"/>
    <lineage>
        <taxon>Bacteria</taxon>
        <taxon>Bacillati</taxon>
        <taxon>Bacillota</taxon>
        <taxon>Bacilli</taxon>
        <taxon>Bacillales</taxon>
        <taxon>Alicyclobacillaceae</taxon>
        <taxon>Alicyclobacillus</taxon>
    </lineage>
</organism>
<keyword evidence="3 9" id="KW-1003">Cell membrane</keyword>
<dbReference type="HAMAP" id="MF_00422">
    <property type="entry name" value="SecE"/>
    <property type="match status" value="1"/>
</dbReference>
<gene>
    <name evidence="9" type="primary">secE</name>
    <name evidence="10" type="ORF">GCM10010885_08010</name>
</gene>
<evidence type="ECO:0000256" key="5">
    <source>
        <dbReference type="ARBA" id="ARBA00022927"/>
    </source>
</evidence>
<dbReference type="GO" id="GO:0006605">
    <property type="term" value="P:protein targeting"/>
    <property type="evidence" value="ECO:0007669"/>
    <property type="project" value="UniProtKB-UniRule"/>
</dbReference>
<evidence type="ECO:0000256" key="7">
    <source>
        <dbReference type="ARBA" id="ARBA00023010"/>
    </source>
</evidence>
<evidence type="ECO:0000313" key="10">
    <source>
        <dbReference type="EMBL" id="GGJ01228.1"/>
    </source>
</evidence>
<dbReference type="Proteomes" id="UP000637695">
    <property type="component" value="Unassembled WGS sequence"/>
</dbReference>
<dbReference type="PANTHER" id="PTHR33910:SF1">
    <property type="entry name" value="PROTEIN TRANSLOCASE SUBUNIT SECE"/>
    <property type="match status" value="1"/>
</dbReference>
<evidence type="ECO:0000256" key="2">
    <source>
        <dbReference type="ARBA" id="ARBA00022448"/>
    </source>
</evidence>
<keyword evidence="2 9" id="KW-0813">Transport</keyword>
<dbReference type="GO" id="GO:0008320">
    <property type="term" value="F:protein transmembrane transporter activity"/>
    <property type="evidence" value="ECO:0007669"/>
    <property type="project" value="UniProtKB-UniRule"/>
</dbReference>
<evidence type="ECO:0000256" key="4">
    <source>
        <dbReference type="ARBA" id="ARBA00022692"/>
    </source>
</evidence>
<dbReference type="InterPro" id="IPR038379">
    <property type="entry name" value="SecE_sf"/>
</dbReference>
<comment type="caution">
    <text evidence="10">The sequence shown here is derived from an EMBL/GenBank/DDBJ whole genome shotgun (WGS) entry which is preliminary data.</text>
</comment>
<evidence type="ECO:0000256" key="1">
    <source>
        <dbReference type="ARBA" id="ARBA00004370"/>
    </source>
</evidence>
<keyword evidence="4 9" id="KW-0812">Transmembrane</keyword>
<dbReference type="GO" id="GO:0005886">
    <property type="term" value="C:plasma membrane"/>
    <property type="evidence" value="ECO:0007669"/>
    <property type="project" value="UniProtKB-SubCell"/>
</dbReference>
<dbReference type="PROSITE" id="PS01067">
    <property type="entry name" value="SECE_SEC61G"/>
    <property type="match status" value="1"/>
</dbReference>
<dbReference type="PANTHER" id="PTHR33910">
    <property type="entry name" value="PROTEIN TRANSLOCASE SUBUNIT SECE"/>
    <property type="match status" value="1"/>
</dbReference>
<evidence type="ECO:0000256" key="3">
    <source>
        <dbReference type="ARBA" id="ARBA00022475"/>
    </source>
</evidence>
<protein>
    <recommendedName>
        <fullName evidence="9">Protein translocase subunit SecE</fullName>
    </recommendedName>
</protein>
<dbReference type="EMBL" id="BMOY01000008">
    <property type="protein sequence ID" value="GGJ01228.1"/>
    <property type="molecule type" value="Genomic_DNA"/>
</dbReference>
<evidence type="ECO:0000256" key="6">
    <source>
        <dbReference type="ARBA" id="ARBA00022989"/>
    </source>
</evidence>
<dbReference type="GO" id="GO:0043952">
    <property type="term" value="P:protein transport by the Sec complex"/>
    <property type="evidence" value="ECO:0007669"/>
    <property type="project" value="UniProtKB-UniRule"/>
</dbReference>
<keyword evidence="5 9" id="KW-0653">Protein transport</keyword>
<comment type="function">
    <text evidence="9">Essential subunit of the Sec protein translocation channel SecYEG. Clamps together the 2 halves of SecY. May contact the channel plug during translocation.</text>
</comment>
<dbReference type="InterPro" id="IPR005807">
    <property type="entry name" value="SecE_bac"/>
</dbReference>
<evidence type="ECO:0000256" key="8">
    <source>
        <dbReference type="ARBA" id="ARBA00023136"/>
    </source>
</evidence>
<keyword evidence="8 9" id="KW-0472">Membrane</keyword>
<sequence length="81" mass="9576">MMENAKQPQPDRVARLPRHRRNAVIAFLRESVHEVKRVRWPRRREVVNYTAATLLVCFIMGLLVWAFDVAVYRCMQLIGLL</sequence>
<feature type="transmembrane region" description="Helical" evidence="9">
    <location>
        <begin position="46"/>
        <end position="67"/>
    </location>
</feature>
<reference evidence="10" key="1">
    <citation type="journal article" date="2014" name="Int. J. Syst. Evol. Microbiol.">
        <title>Complete genome sequence of Corynebacterium casei LMG S-19264T (=DSM 44701T), isolated from a smear-ripened cheese.</title>
        <authorList>
            <consortium name="US DOE Joint Genome Institute (JGI-PGF)"/>
            <person name="Walter F."/>
            <person name="Albersmeier A."/>
            <person name="Kalinowski J."/>
            <person name="Ruckert C."/>
        </authorList>
    </citation>
    <scope>NUCLEOTIDE SEQUENCE</scope>
    <source>
        <strain evidence="10">JCM 18487</strain>
    </source>
</reference>
<dbReference type="GO" id="GO:0009306">
    <property type="term" value="P:protein secretion"/>
    <property type="evidence" value="ECO:0007669"/>
    <property type="project" value="UniProtKB-UniRule"/>
</dbReference>
<dbReference type="PRINTS" id="PR01650">
    <property type="entry name" value="SECETRNLCASE"/>
</dbReference>
<dbReference type="GO" id="GO:0065002">
    <property type="term" value="P:intracellular protein transmembrane transport"/>
    <property type="evidence" value="ECO:0007669"/>
    <property type="project" value="UniProtKB-UniRule"/>
</dbReference>
<dbReference type="NCBIfam" id="TIGR00964">
    <property type="entry name" value="secE_bact"/>
    <property type="match status" value="1"/>
</dbReference>
<reference evidence="10" key="2">
    <citation type="submission" date="2020-09" db="EMBL/GenBank/DDBJ databases">
        <authorList>
            <person name="Sun Q."/>
            <person name="Ohkuma M."/>
        </authorList>
    </citation>
    <scope>NUCLEOTIDE SEQUENCE</scope>
    <source>
        <strain evidence="10">JCM 18487</strain>
    </source>
</reference>
<dbReference type="InterPro" id="IPR001901">
    <property type="entry name" value="Translocase_SecE/Sec61-g"/>
</dbReference>
<proteinExistence type="inferred from homology"/>